<evidence type="ECO:0000256" key="5">
    <source>
        <dbReference type="ARBA" id="ARBA00022833"/>
    </source>
</evidence>
<evidence type="ECO:0000256" key="3">
    <source>
        <dbReference type="ARBA" id="ARBA00022737"/>
    </source>
</evidence>
<accession>A0A8S3PPH5</accession>
<dbReference type="PANTHER" id="PTHR23226:SF416">
    <property type="entry name" value="FI01424P"/>
    <property type="match status" value="1"/>
</dbReference>
<keyword evidence="2" id="KW-0479">Metal-binding</keyword>
<comment type="caution">
    <text evidence="10">The sequence shown here is derived from an EMBL/GenBank/DDBJ whole genome shotgun (WGS) entry which is preliminary data.</text>
</comment>
<evidence type="ECO:0000256" key="8">
    <source>
        <dbReference type="SAM" id="MobiDB-lite"/>
    </source>
</evidence>
<proteinExistence type="predicted"/>
<comment type="subcellular location">
    <subcellularLocation>
        <location evidence="1">Nucleus</location>
    </subcellularLocation>
</comment>
<evidence type="ECO:0000256" key="4">
    <source>
        <dbReference type="ARBA" id="ARBA00022771"/>
    </source>
</evidence>
<dbReference type="Proteomes" id="UP000683360">
    <property type="component" value="Unassembled WGS sequence"/>
</dbReference>
<feature type="domain" description="C2H2-type" evidence="9">
    <location>
        <begin position="272"/>
        <end position="299"/>
    </location>
</feature>
<evidence type="ECO:0000313" key="10">
    <source>
        <dbReference type="EMBL" id="CAG2185586.1"/>
    </source>
</evidence>
<evidence type="ECO:0000256" key="6">
    <source>
        <dbReference type="ARBA" id="ARBA00023242"/>
    </source>
</evidence>
<dbReference type="OrthoDB" id="6154748at2759"/>
<feature type="region of interest" description="Disordered" evidence="8">
    <location>
        <begin position="200"/>
        <end position="226"/>
    </location>
</feature>
<dbReference type="Pfam" id="PF00096">
    <property type="entry name" value="zf-C2H2"/>
    <property type="match status" value="3"/>
</dbReference>
<dbReference type="SMART" id="SM00355">
    <property type="entry name" value="ZnF_C2H2"/>
    <property type="match status" value="4"/>
</dbReference>
<name>A0A8S3PPH5_MYTED</name>
<dbReference type="EMBL" id="CAJPWZ010000095">
    <property type="protein sequence ID" value="CAG2185586.1"/>
    <property type="molecule type" value="Genomic_DNA"/>
</dbReference>
<dbReference type="GO" id="GO:0000978">
    <property type="term" value="F:RNA polymerase II cis-regulatory region sequence-specific DNA binding"/>
    <property type="evidence" value="ECO:0007669"/>
    <property type="project" value="TreeGrafter"/>
</dbReference>
<evidence type="ECO:0000313" key="11">
    <source>
        <dbReference type="Proteomes" id="UP000683360"/>
    </source>
</evidence>
<evidence type="ECO:0000256" key="2">
    <source>
        <dbReference type="ARBA" id="ARBA00022723"/>
    </source>
</evidence>
<keyword evidence="6" id="KW-0539">Nucleus</keyword>
<keyword evidence="4 7" id="KW-0863">Zinc-finger</keyword>
<dbReference type="GO" id="GO:0005634">
    <property type="term" value="C:nucleus"/>
    <property type="evidence" value="ECO:0007669"/>
    <property type="project" value="UniProtKB-SubCell"/>
</dbReference>
<dbReference type="InterPro" id="IPR036236">
    <property type="entry name" value="Znf_C2H2_sf"/>
</dbReference>
<dbReference type="GO" id="GO:0000981">
    <property type="term" value="F:DNA-binding transcription factor activity, RNA polymerase II-specific"/>
    <property type="evidence" value="ECO:0007669"/>
    <property type="project" value="TreeGrafter"/>
</dbReference>
<sequence length="405" mass="47163">MNLPYLLDRQSKQKPGVCQNIEIEDSKLGLCEGKRESEICYIENEVKTEDSKLDLFEVKRETDSSENECNMLMSSNTYHYAHVNIKIEKDDMVDVVHATETDIFNVKFKKTDFYTDLPLNDKKDRQTNLNRSENNGEAINCDKISKLISCNKTEEKNKQTQTKCYKYKFGEKEFSFKFPVVSVDKNLPMMYMLNGDKRSGITSPDDQSSMARQGFKNDTQMESDKSEFENLKKLNKSESEKPVSVVLSSFNHQVSCQMSPCKENEITKMIPHKCKFCNKDFLSKFALRSHIKLHTESEGFVSYLPKQPRADLKTSDENKNHIIGKVYNCFLCKKVFTIESAMIRHIKLHKEKRKHRCKTCGKGFNQKHQLQKHEVIHTECKLFMCDSCQISFKNVSELKQHIRNI</sequence>
<protein>
    <submittedName>
        <fullName evidence="10">KRAB</fullName>
    </submittedName>
</protein>
<dbReference type="GO" id="GO:0008270">
    <property type="term" value="F:zinc ion binding"/>
    <property type="evidence" value="ECO:0007669"/>
    <property type="project" value="UniProtKB-KW"/>
</dbReference>
<feature type="compositionally biased region" description="Polar residues" evidence="8">
    <location>
        <begin position="200"/>
        <end position="220"/>
    </location>
</feature>
<evidence type="ECO:0000256" key="1">
    <source>
        <dbReference type="ARBA" id="ARBA00004123"/>
    </source>
</evidence>
<dbReference type="PROSITE" id="PS00028">
    <property type="entry name" value="ZINC_FINGER_C2H2_1"/>
    <property type="match status" value="3"/>
</dbReference>
<dbReference type="PANTHER" id="PTHR23226">
    <property type="entry name" value="ZINC FINGER AND SCAN DOMAIN-CONTAINING"/>
    <property type="match status" value="1"/>
</dbReference>
<organism evidence="10 11">
    <name type="scientific">Mytilus edulis</name>
    <name type="common">Blue mussel</name>
    <dbReference type="NCBI Taxonomy" id="6550"/>
    <lineage>
        <taxon>Eukaryota</taxon>
        <taxon>Metazoa</taxon>
        <taxon>Spiralia</taxon>
        <taxon>Lophotrochozoa</taxon>
        <taxon>Mollusca</taxon>
        <taxon>Bivalvia</taxon>
        <taxon>Autobranchia</taxon>
        <taxon>Pteriomorphia</taxon>
        <taxon>Mytilida</taxon>
        <taxon>Mytiloidea</taxon>
        <taxon>Mytilidae</taxon>
        <taxon>Mytilinae</taxon>
        <taxon>Mytilus</taxon>
    </lineage>
</organism>
<keyword evidence="5" id="KW-0862">Zinc</keyword>
<dbReference type="PROSITE" id="PS50157">
    <property type="entry name" value="ZINC_FINGER_C2H2_2"/>
    <property type="match status" value="4"/>
</dbReference>
<dbReference type="SUPFAM" id="SSF57667">
    <property type="entry name" value="beta-beta-alpha zinc fingers"/>
    <property type="match status" value="3"/>
</dbReference>
<reference evidence="10" key="1">
    <citation type="submission" date="2021-03" db="EMBL/GenBank/DDBJ databases">
        <authorList>
            <person name="Bekaert M."/>
        </authorList>
    </citation>
    <scope>NUCLEOTIDE SEQUENCE</scope>
</reference>
<dbReference type="InterPro" id="IPR013087">
    <property type="entry name" value="Znf_C2H2_type"/>
</dbReference>
<gene>
    <name evidence="10" type="ORF">MEDL_1214</name>
</gene>
<keyword evidence="3" id="KW-0677">Repeat</keyword>
<evidence type="ECO:0000259" key="9">
    <source>
        <dbReference type="PROSITE" id="PS50157"/>
    </source>
</evidence>
<evidence type="ECO:0000256" key="7">
    <source>
        <dbReference type="PROSITE-ProRule" id="PRU00042"/>
    </source>
</evidence>
<feature type="domain" description="C2H2-type" evidence="9">
    <location>
        <begin position="383"/>
        <end position="405"/>
    </location>
</feature>
<feature type="domain" description="C2H2-type" evidence="9">
    <location>
        <begin position="327"/>
        <end position="354"/>
    </location>
</feature>
<dbReference type="AlphaFoldDB" id="A0A8S3PPH5"/>
<dbReference type="Gene3D" id="3.30.160.60">
    <property type="entry name" value="Classic Zinc Finger"/>
    <property type="match status" value="2"/>
</dbReference>
<keyword evidence="11" id="KW-1185">Reference proteome</keyword>
<feature type="domain" description="C2H2-type" evidence="9">
    <location>
        <begin position="355"/>
        <end position="382"/>
    </location>
</feature>